<dbReference type="OrthoDB" id="9780269at2"/>
<dbReference type="AlphaFoldDB" id="A0A3N4ZMB3"/>
<dbReference type="RefSeq" id="WP_123915975.1">
    <property type="nucleotide sequence ID" value="NZ_RKRA01000001.1"/>
</dbReference>
<evidence type="ECO:0000313" key="2">
    <source>
        <dbReference type="EMBL" id="RPF26842.1"/>
    </source>
</evidence>
<dbReference type="Gene3D" id="3.40.50.1820">
    <property type="entry name" value="alpha/beta hydrolase"/>
    <property type="match status" value="1"/>
</dbReference>
<feature type="domain" description="AB hydrolase-1" evidence="1">
    <location>
        <begin position="27"/>
        <end position="199"/>
    </location>
</feature>
<reference evidence="2 3" key="1">
    <citation type="submission" date="2018-11" db="EMBL/GenBank/DDBJ databases">
        <title>Sequencing the genomes of 1000 actinobacteria strains.</title>
        <authorList>
            <person name="Klenk H.-P."/>
        </authorList>
    </citation>
    <scope>NUCLEOTIDE SEQUENCE [LARGE SCALE GENOMIC DNA]</scope>
    <source>
        <strain evidence="2 3">DSM 14418</strain>
    </source>
</reference>
<dbReference type="Proteomes" id="UP000280726">
    <property type="component" value="Unassembled WGS sequence"/>
</dbReference>
<dbReference type="EMBL" id="RKRA01000001">
    <property type="protein sequence ID" value="RPF26842.1"/>
    <property type="molecule type" value="Genomic_DNA"/>
</dbReference>
<dbReference type="InterPro" id="IPR029058">
    <property type="entry name" value="AB_hydrolase_fold"/>
</dbReference>
<organism evidence="2 3">
    <name type="scientific">Georgenia muralis</name>
    <dbReference type="NCBI Taxonomy" id="154117"/>
    <lineage>
        <taxon>Bacteria</taxon>
        <taxon>Bacillati</taxon>
        <taxon>Actinomycetota</taxon>
        <taxon>Actinomycetes</taxon>
        <taxon>Micrococcales</taxon>
        <taxon>Bogoriellaceae</taxon>
        <taxon>Georgenia</taxon>
    </lineage>
</organism>
<dbReference type="Pfam" id="PF12697">
    <property type="entry name" value="Abhydrolase_6"/>
    <property type="match status" value="1"/>
</dbReference>
<dbReference type="InterPro" id="IPR000073">
    <property type="entry name" value="AB_hydrolase_1"/>
</dbReference>
<evidence type="ECO:0000259" key="1">
    <source>
        <dbReference type="Pfam" id="PF12697"/>
    </source>
</evidence>
<sequence length="255" mass="27164">MADVSINTPRGAHLAGTFEHGAGHAAVLFVHGFLADRHSSTRFDRLAAAYRAAGYATLQVDLSGCGASDDDVVTVAGEVEDIRSASEWLAEEGYPVQAVHAHSFGTLAAMRAAAPHVVTMVLTGAMTGPMSYPWEEIFSPGQLDDLERLGHARIPDDNVAAAREYSVISRQTLADFSLIDQAELLGSVKVPVLLVHGDHTEEASDQVVITREGLHLLPTGSRLELLAGAEPGVGDRMDEVARLALDWFAAHLPPD</sequence>
<proteinExistence type="predicted"/>
<keyword evidence="3" id="KW-1185">Reference proteome</keyword>
<name>A0A3N4ZMB3_9MICO</name>
<evidence type="ECO:0000313" key="3">
    <source>
        <dbReference type="Proteomes" id="UP000280726"/>
    </source>
</evidence>
<comment type="caution">
    <text evidence="2">The sequence shown here is derived from an EMBL/GenBank/DDBJ whole genome shotgun (WGS) entry which is preliminary data.</text>
</comment>
<gene>
    <name evidence="2" type="ORF">EDD32_1300</name>
</gene>
<dbReference type="SUPFAM" id="SSF53474">
    <property type="entry name" value="alpha/beta-Hydrolases"/>
    <property type="match status" value="1"/>
</dbReference>
<protein>
    <submittedName>
        <fullName evidence="2">Putative redox protein</fullName>
    </submittedName>
</protein>
<dbReference type="GO" id="GO:0003824">
    <property type="term" value="F:catalytic activity"/>
    <property type="evidence" value="ECO:0007669"/>
    <property type="project" value="UniProtKB-ARBA"/>
</dbReference>
<accession>A0A3N4ZMB3</accession>